<dbReference type="SUPFAM" id="SSF51569">
    <property type="entry name" value="Aldolase"/>
    <property type="match status" value="1"/>
</dbReference>
<evidence type="ECO:0000313" key="5">
    <source>
        <dbReference type="Proteomes" id="UP000001882"/>
    </source>
</evidence>
<dbReference type="GO" id="GO:0008840">
    <property type="term" value="F:4-hydroxy-tetrahydrodipicolinate synthase activity"/>
    <property type="evidence" value="ECO:0007669"/>
    <property type="project" value="TreeGrafter"/>
</dbReference>
<dbReference type="PANTHER" id="PTHR12128:SF66">
    <property type="entry name" value="4-HYDROXY-2-OXOGLUTARATE ALDOLASE, MITOCHONDRIAL"/>
    <property type="match status" value="1"/>
</dbReference>
<name>D1YWA9_METPS</name>
<dbReference type="InterPro" id="IPR002220">
    <property type="entry name" value="DapA-like"/>
</dbReference>
<keyword evidence="5" id="KW-1185">Reference proteome</keyword>
<feature type="active site" description="Proton donor/acceptor" evidence="3">
    <location>
        <position position="134"/>
    </location>
</feature>
<dbReference type="Pfam" id="PF00701">
    <property type="entry name" value="DHDPS"/>
    <property type="match status" value="1"/>
</dbReference>
<dbReference type="InterPro" id="IPR013785">
    <property type="entry name" value="Aldolase_TIM"/>
</dbReference>
<dbReference type="EMBL" id="AP011532">
    <property type="protein sequence ID" value="BAI60731.1"/>
    <property type="molecule type" value="Genomic_DNA"/>
</dbReference>
<gene>
    <name evidence="4" type="primary">dapA-2</name>
    <name evidence="4" type="ordered locus">MCP_0659</name>
</gene>
<dbReference type="CDD" id="cd00408">
    <property type="entry name" value="DHDPS-like"/>
    <property type="match status" value="1"/>
</dbReference>
<dbReference type="GO" id="GO:0008675">
    <property type="term" value="F:2-dehydro-3-deoxy-phosphogluconate aldolase activity"/>
    <property type="evidence" value="ECO:0007669"/>
    <property type="project" value="UniProtKB-ARBA"/>
</dbReference>
<protein>
    <submittedName>
        <fullName evidence="4">Dihydrodipicolinate synthase</fullName>
    </submittedName>
</protein>
<dbReference type="KEGG" id="mpd:MCP_0659"/>
<dbReference type="OrthoDB" id="33636at2157"/>
<reference evidence="4 5" key="2">
    <citation type="journal article" date="2008" name="Int. J. Syst. Evol. Microbiol.">
        <title>Methanocella paludicola gen. nov., sp. nov., a methane-producing archaeon, the first isolate of the lineage 'Rice Cluster I', and proposal of the new archaeal order Methanocellales ord. nov.</title>
        <authorList>
            <person name="Sakai S."/>
            <person name="Imachi H."/>
            <person name="Hanada S."/>
            <person name="Ohashi A."/>
            <person name="Harada H."/>
            <person name="Kamagata Y."/>
        </authorList>
    </citation>
    <scope>NUCLEOTIDE SEQUENCE [LARGE SCALE GENOMIC DNA]</scope>
    <source>
        <strain evidence="5">DSM 17711 / JCM 13418 / NBRC 101707 / SANAE</strain>
    </source>
</reference>
<feature type="active site" description="Schiff-base intermediate with substrate" evidence="3">
    <location>
        <position position="162"/>
    </location>
</feature>
<dbReference type="GO" id="GO:0044281">
    <property type="term" value="P:small molecule metabolic process"/>
    <property type="evidence" value="ECO:0007669"/>
    <property type="project" value="UniProtKB-ARBA"/>
</dbReference>
<dbReference type="PIRSF" id="PIRSF001365">
    <property type="entry name" value="DHDPS"/>
    <property type="match status" value="1"/>
</dbReference>
<dbReference type="GeneID" id="8680712"/>
<dbReference type="InParanoid" id="D1YWA9"/>
<keyword evidence="2" id="KW-0704">Schiff base</keyword>
<evidence type="ECO:0000256" key="2">
    <source>
        <dbReference type="ARBA" id="ARBA00023270"/>
    </source>
</evidence>
<dbReference type="Proteomes" id="UP000001882">
    <property type="component" value="Chromosome"/>
</dbReference>
<proteinExistence type="predicted"/>
<evidence type="ECO:0000313" key="4">
    <source>
        <dbReference type="EMBL" id="BAI60731.1"/>
    </source>
</evidence>
<dbReference type="PRINTS" id="PR00146">
    <property type="entry name" value="DHPICSNTHASE"/>
</dbReference>
<dbReference type="InterPro" id="IPR020625">
    <property type="entry name" value="Schiff_base-form_aldolases_AS"/>
</dbReference>
<dbReference type="Gene3D" id="3.20.20.70">
    <property type="entry name" value="Aldolase class I"/>
    <property type="match status" value="1"/>
</dbReference>
<evidence type="ECO:0000256" key="1">
    <source>
        <dbReference type="ARBA" id="ARBA00023239"/>
    </source>
</evidence>
<accession>D1YWA9</accession>
<evidence type="ECO:0000256" key="3">
    <source>
        <dbReference type="PIRSR" id="PIRSR001365-1"/>
    </source>
</evidence>
<reference evidence="5" key="3">
    <citation type="journal article" date="2011" name="PLoS ONE">
        <title>Genome sequence of a mesophilic hydrogenotrophic methanogen Methanocella paludicola, the first cultivated representative of the order Methanocellales.</title>
        <authorList>
            <person name="Sakai S."/>
            <person name="Takaki Y."/>
            <person name="Shimamura S."/>
            <person name="Sekine M."/>
            <person name="Tajima T."/>
            <person name="Kosugi H."/>
            <person name="Ichikawa N."/>
            <person name="Tasumi E."/>
            <person name="Hiraki A.T."/>
            <person name="Shimizu A."/>
            <person name="Kato Y."/>
            <person name="Nishiko R."/>
            <person name="Mori K."/>
            <person name="Fujita N."/>
            <person name="Imachi H."/>
            <person name="Takai K."/>
        </authorList>
    </citation>
    <scope>NUCLEOTIDE SEQUENCE [LARGE SCALE GENOMIC DNA]</scope>
    <source>
        <strain evidence="5">DSM 17711 / JCM 13418 / NBRC 101707 / SANAE</strain>
    </source>
</reference>
<dbReference type="STRING" id="304371.MCP_0659"/>
<sequence length="297" mass="31957">MYHPAGVYPAMPTPFMRNGDLDETGLRDLVSYFNNTGVNGLLVLGTIGEFAMMSGQERRRAAEIIVGAADKLEIIANAGCPSTRETIRMALFLKDIGVDAVIAVEPYFYHPTAKGMARHYLDIAEKADMPVMAYNIPQFSGNRLTPDIMDAFAGDGRIVGLKDSEGDPVKLMEFIRRAPEGFSVMVGADPLVSYGICMGAKGMLIGSASVAPRACVEMYRAAIDGDMDKTFAMQGRLNDIIRAMSVGTFPAAVKYMLSGQGLPGGHVRPPLEGLSDAEKLIVDDYMKGAKAMSEVVV</sequence>
<dbReference type="SMART" id="SM01130">
    <property type="entry name" value="DHDPS"/>
    <property type="match status" value="1"/>
</dbReference>
<dbReference type="RefSeq" id="WP_012899411.1">
    <property type="nucleotide sequence ID" value="NC_013665.1"/>
</dbReference>
<organism evidence="4 5">
    <name type="scientific">Methanocella paludicola (strain DSM 17711 / JCM 13418 / NBRC 101707 / SANAE)</name>
    <dbReference type="NCBI Taxonomy" id="304371"/>
    <lineage>
        <taxon>Archaea</taxon>
        <taxon>Methanobacteriati</taxon>
        <taxon>Methanobacteriota</taxon>
        <taxon>Stenosarchaea group</taxon>
        <taxon>Methanomicrobia</taxon>
        <taxon>Methanocellales</taxon>
        <taxon>Methanocellaceae</taxon>
        <taxon>Methanocella</taxon>
    </lineage>
</organism>
<dbReference type="eggNOG" id="arCOG04172">
    <property type="taxonomic scope" value="Archaea"/>
</dbReference>
<dbReference type="PANTHER" id="PTHR12128">
    <property type="entry name" value="DIHYDRODIPICOLINATE SYNTHASE"/>
    <property type="match status" value="1"/>
</dbReference>
<dbReference type="AlphaFoldDB" id="D1YWA9"/>
<dbReference type="PROSITE" id="PS00666">
    <property type="entry name" value="DHDPS_2"/>
    <property type="match status" value="1"/>
</dbReference>
<keyword evidence="1" id="KW-0456">Lyase</keyword>
<reference evidence="4 5" key="1">
    <citation type="journal article" date="2007" name="Appl. Environ. Microbiol.">
        <title>Isolation of key methanogens for global methane emission from rice paddy fields: a novel isolate affiliated with the clone cluster rice cluster I.</title>
        <authorList>
            <person name="Sakai S."/>
            <person name="Imachi H."/>
            <person name="Sekiguchi Y."/>
            <person name="Ohashi A."/>
            <person name="Harada H."/>
            <person name="Kamagata Y."/>
        </authorList>
    </citation>
    <scope>NUCLEOTIDE SEQUENCE [LARGE SCALE GENOMIC DNA]</scope>
    <source>
        <strain evidence="5">DSM 17711 / JCM 13418 / NBRC 101707 / SANAE</strain>
    </source>
</reference>